<feature type="region of interest" description="Disordered" evidence="1">
    <location>
        <begin position="15"/>
        <end position="66"/>
    </location>
</feature>
<dbReference type="EMBL" id="JAQOWY010000261">
    <property type="protein sequence ID" value="KAK1845723.1"/>
    <property type="molecule type" value="Genomic_DNA"/>
</dbReference>
<reference evidence="2" key="1">
    <citation type="submission" date="2023-01" db="EMBL/GenBank/DDBJ databases">
        <title>Colletotrichum chrysophilum M932 genome sequence.</title>
        <authorList>
            <person name="Baroncelli R."/>
        </authorList>
    </citation>
    <scope>NUCLEOTIDE SEQUENCE</scope>
    <source>
        <strain evidence="2">M932</strain>
    </source>
</reference>
<comment type="caution">
    <text evidence="2">The sequence shown here is derived from an EMBL/GenBank/DDBJ whole genome shotgun (WGS) entry which is preliminary data.</text>
</comment>
<accession>A0AAD9ACN7</accession>
<protein>
    <submittedName>
        <fullName evidence="2">Uncharacterized protein</fullName>
    </submittedName>
</protein>
<keyword evidence="3" id="KW-1185">Reference proteome</keyword>
<evidence type="ECO:0000313" key="3">
    <source>
        <dbReference type="Proteomes" id="UP001243330"/>
    </source>
</evidence>
<feature type="region of interest" description="Disordered" evidence="1">
    <location>
        <begin position="84"/>
        <end position="156"/>
    </location>
</feature>
<proteinExistence type="predicted"/>
<sequence>MSLVAETVRNDDLVDPAARPVINSGAERDSCTHPRPSSRCSPGQCGDDTGLHSGIGAGAKTTQDGSNAIKMAGDKDVECCVTGTPGSATPGISRRREKTASWSGGRSLEFVNGPTRRAANDPISASAGSGTGTGFEPTDREAVGGNRPGQRCPRAPRRQPFSALIHNSQLATFPSCRPPRLGPLIRTP</sequence>
<dbReference type="Proteomes" id="UP001243330">
    <property type="component" value="Unassembled WGS sequence"/>
</dbReference>
<evidence type="ECO:0000313" key="2">
    <source>
        <dbReference type="EMBL" id="KAK1845723.1"/>
    </source>
</evidence>
<name>A0AAD9ACN7_9PEZI</name>
<gene>
    <name evidence="2" type="ORF">CCHR01_11633</name>
</gene>
<organism evidence="2 3">
    <name type="scientific">Colletotrichum chrysophilum</name>
    <dbReference type="NCBI Taxonomy" id="1836956"/>
    <lineage>
        <taxon>Eukaryota</taxon>
        <taxon>Fungi</taxon>
        <taxon>Dikarya</taxon>
        <taxon>Ascomycota</taxon>
        <taxon>Pezizomycotina</taxon>
        <taxon>Sordariomycetes</taxon>
        <taxon>Hypocreomycetidae</taxon>
        <taxon>Glomerellales</taxon>
        <taxon>Glomerellaceae</taxon>
        <taxon>Colletotrichum</taxon>
        <taxon>Colletotrichum gloeosporioides species complex</taxon>
    </lineage>
</organism>
<dbReference type="AlphaFoldDB" id="A0AAD9ACN7"/>
<evidence type="ECO:0000256" key="1">
    <source>
        <dbReference type="SAM" id="MobiDB-lite"/>
    </source>
</evidence>